<dbReference type="InterPro" id="IPR006153">
    <property type="entry name" value="Cation/H_exchanger_TM"/>
</dbReference>
<evidence type="ECO:0000256" key="6">
    <source>
        <dbReference type="ARBA" id="ARBA00023053"/>
    </source>
</evidence>
<feature type="transmembrane region" description="Helical" evidence="10">
    <location>
        <begin position="83"/>
        <end position="105"/>
    </location>
</feature>
<dbReference type="Gene3D" id="6.10.140.1330">
    <property type="match status" value="1"/>
</dbReference>
<dbReference type="InterPro" id="IPR004705">
    <property type="entry name" value="Cation/H_exchanger_CPA1_bac"/>
</dbReference>
<gene>
    <name evidence="12" type="ORF">ACFFGY_09735</name>
</gene>
<accession>A0ABV6JS27</accession>
<evidence type="ECO:0000256" key="10">
    <source>
        <dbReference type="RuleBase" id="RU366002"/>
    </source>
</evidence>
<keyword evidence="5 10" id="KW-1133">Transmembrane helix</keyword>
<keyword evidence="9 10" id="KW-0739">Sodium transport</keyword>
<dbReference type="Proteomes" id="UP001589865">
    <property type="component" value="Unassembled WGS sequence"/>
</dbReference>
<proteinExistence type="inferred from homology"/>
<protein>
    <submittedName>
        <fullName evidence="12">Na+/H+ antiporter</fullName>
    </submittedName>
</protein>
<feature type="domain" description="Cation/H+ exchanger transmembrane" evidence="11">
    <location>
        <begin position="14"/>
        <end position="405"/>
    </location>
</feature>
<dbReference type="InterPro" id="IPR018422">
    <property type="entry name" value="Cation/H_exchanger_CPA1"/>
</dbReference>
<feature type="transmembrane region" description="Helical" evidence="10">
    <location>
        <begin position="271"/>
        <end position="292"/>
    </location>
</feature>
<dbReference type="NCBIfam" id="TIGR00831">
    <property type="entry name" value="a_cpa1"/>
    <property type="match status" value="1"/>
</dbReference>
<sequence length="528" mass="56111">MTAVHQLEFVLCLLVLILALTLAARRLGLPPAAAFILGGAALALTPGVPELVLDPELVIVLFLPPLLMSSAYFTVWREFRDNLAGILLLAVGAVIFTTLLVGVVVHAMVPGLPWAVCFALGAIVSPPDAVAAEAVLERLHLPGRLTALLRGESLLNDAAGLVLFRFAVAAALTGSFSLGEATLAFGVLAVGGVAVGAVVGLLGTAVLRRLRDTQLAIVTTLLLPWASYIGGETLHASGVLATVTCGMILGRVQHEDFTAATRVRSEAFWRVLVFLLESLVFILIGLSLRGVLQRLGGAADAAEALLWPVLGVIAAVVLSRFLWIFGSDLVRRLAWTLRRDRVEPPSAAAAAVMSWAGMRGVVTLAAALSLPEELPGRDLVLAASFGVILVTVLVQGGTLGPLIRWLGLDGVGTLAAGQITEEMAWSRMAQAQLAAVAAASRQPDGTERHPRLLEQYSYRARISIGYAADTAAHRPKEIEHFSVVLDAIRAGREEVLRLHRAGEIHDHVLAELERELDLQEMTAELYRG</sequence>
<dbReference type="RefSeq" id="WP_377044279.1">
    <property type="nucleotide sequence ID" value="NZ_JBHLUN010000006.1"/>
</dbReference>
<evidence type="ECO:0000256" key="2">
    <source>
        <dbReference type="ARBA" id="ARBA00022448"/>
    </source>
</evidence>
<keyword evidence="10" id="KW-0997">Cell inner membrane</keyword>
<keyword evidence="4 10" id="KW-0812">Transmembrane</keyword>
<name>A0ABV6JS27_9PROT</name>
<keyword evidence="10" id="KW-0050">Antiport</keyword>
<organism evidence="12 13">
    <name type="scientific">Roseomonas elaeocarpi</name>
    <dbReference type="NCBI Taxonomy" id="907779"/>
    <lineage>
        <taxon>Bacteria</taxon>
        <taxon>Pseudomonadati</taxon>
        <taxon>Pseudomonadota</taxon>
        <taxon>Alphaproteobacteria</taxon>
        <taxon>Acetobacterales</taxon>
        <taxon>Roseomonadaceae</taxon>
        <taxon>Roseomonas</taxon>
    </lineage>
</organism>
<comment type="similarity">
    <text evidence="10">Belongs to the monovalent cation:proton antiporter 1 (CPA1) transporter (TC 2.A.36) family.</text>
</comment>
<feature type="transmembrane region" description="Helical" evidence="10">
    <location>
        <begin position="347"/>
        <end position="367"/>
    </location>
</feature>
<evidence type="ECO:0000259" key="11">
    <source>
        <dbReference type="Pfam" id="PF00999"/>
    </source>
</evidence>
<evidence type="ECO:0000256" key="1">
    <source>
        <dbReference type="ARBA" id="ARBA00004651"/>
    </source>
</evidence>
<comment type="caution">
    <text evidence="10">Lacks conserved residue(s) required for the propagation of feature annotation.</text>
</comment>
<comment type="caution">
    <text evidence="12">The sequence shown here is derived from an EMBL/GenBank/DDBJ whole genome shotgun (WGS) entry which is preliminary data.</text>
</comment>
<evidence type="ECO:0000256" key="8">
    <source>
        <dbReference type="ARBA" id="ARBA00023136"/>
    </source>
</evidence>
<evidence type="ECO:0000256" key="5">
    <source>
        <dbReference type="ARBA" id="ARBA00022989"/>
    </source>
</evidence>
<feature type="transmembrane region" description="Helical" evidence="10">
    <location>
        <begin position="58"/>
        <end position="76"/>
    </location>
</feature>
<keyword evidence="2 10" id="KW-0813">Transport</keyword>
<dbReference type="Pfam" id="PF00999">
    <property type="entry name" value="Na_H_Exchanger"/>
    <property type="match status" value="1"/>
</dbReference>
<keyword evidence="13" id="KW-1185">Reference proteome</keyword>
<dbReference type="PANTHER" id="PTHR10110">
    <property type="entry name" value="SODIUM/HYDROGEN EXCHANGER"/>
    <property type="match status" value="1"/>
</dbReference>
<keyword evidence="6 10" id="KW-0915">Sodium</keyword>
<comment type="function">
    <text evidence="10">Na(+)/H(+) antiporter that extrudes sodium in exchange for external protons.</text>
</comment>
<evidence type="ECO:0000256" key="9">
    <source>
        <dbReference type="ARBA" id="ARBA00023201"/>
    </source>
</evidence>
<evidence type="ECO:0000313" key="13">
    <source>
        <dbReference type="Proteomes" id="UP001589865"/>
    </source>
</evidence>
<evidence type="ECO:0000256" key="3">
    <source>
        <dbReference type="ARBA" id="ARBA00022475"/>
    </source>
</evidence>
<keyword evidence="8 10" id="KW-0472">Membrane</keyword>
<feature type="transmembrane region" description="Helical" evidence="10">
    <location>
        <begin position="183"/>
        <end position="207"/>
    </location>
</feature>
<keyword evidence="3" id="KW-1003">Cell membrane</keyword>
<feature type="transmembrane region" description="Helical" evidence="10">
    <location>
        <begin position="304"/>
        <end position="326"/>
    </location>
</feature>
<comment type="subcellular location">
    <subcellularLocation>
        <location evidence="10">Cell inner membrane</location>
        <topology evidence="10">Multi-pass membrane protein</topology>
    </subcellularLocation>
    <subcellularLocation>
        <location evidence="1">Cell membrane</location>
        <topology evidence="1">Multi-pass membrane protein</topology>
    </subcellularLocation>
</comment>
<feature type="transmembrane region" description="Helical" evidence="10">
    <location>
        <begin position="379"/>
        <end position="399"/>
    </location>
</feature>
<dbReference type="PANTHER" id="PTHR10110:SF86">
    <property type="entry name" value="SODIUM_HYDROGEN EXCHANGER 7"/>
    <property type="match status" value="1"/>
</dbReference>
<keyword evidence="7 10" id="KW-0406">Ion transport</keyword>
<evidence type="ECO:0000313" key="12">
    <source>
        <dbReference type="EMBL" id="MFC0408528.1"/>
    </source>
</evidence>
<dbReference type="EMBL" id="JBHLUN010000006">
    <property type="protein sequence ID" value="MFC0408528.1"/>
    <property type="molecule type" value="Genomic_DNA"/>
</dbReference>
<reference evidence="12 13" key="1">
    <citation type="submission" date="2024-09" db="EMBL/GenBank/DDBJ databases">
        <authorList>
            <person name="Sun Q."/>
            <person name="Mori K."/>
        </authorList>
    </citation>
    <scope>NUCLEOTIDE SEQUENCE [LARGE SCALE GENOMIC DNA]</scope>
    <source>
        <strain evidence="12 13">TBRC 5777</strain>
    </source>
</reference>
<evidence type="ECO:0000256" key="4">
    <source>
        <dbReference type="ARBA" id="ARBA00022692"/>
    </source>
</evidence>
<evidence type="ECO:0000256" key="7">
    <source>
        <dbReference type="ARBA" id="ARBA00023065"/>
    </source>
</evidence>